<sequence length="76" mass="8747">MIIRTITILNPYNLNTIINFIKTINNYRDYSYFYKGLNKLVLYESDLAALSGSRKVAIAKFGLEIIIYIITIIILA</sequence>
<name>A0A4R8Q0P0_9PEZI</name>
<reference evidence="2 3" key="1">
    <citation type="submission" date="2018-11" db="EMBL/GenBank/DDBJ databases">
        <title>Genome sequence and assembly of Colletotrichum spinosum.</title>
        <authorList>
            <person name="Gan P."/>
            <person name="Shirasu K."/>
        </authorList>
    </citation>
    <scope>NUCLEOTIDE SEQUENCE [LARGE SCALE GENOMIC DNA]</scope>
    <source>
        <strain evidence="2 3">CBS 515.97</strain>
    </source>
</reference>
<dbReference type="Proteomes" id="UP000295083">
    <property type="component" value="Unassembled WGS sequence"/>
</dbReference>
<evidence type="ECO:0000313" key="2">
    <source>
        <dbReference type="EMBL" id="TDZ28635.1"/>
    </source>
</evidence>
<keyword evidence="3" id="KW-1185">Reference proteome</keyword>
<dbReference type="AlphaFoldDB" id="A0A4R8Q0P0"/>
<proteinExistence type="predicted"/>
<organism evidence="2 3">
    <name type="scientific">Colletotrichum spinosum</name>
    <dbReference type="NCBI Taxonomy" id="1347390"/>
    <lineage>
        <taxon>Eukaryota</taxon>
        <taxon>Fungi</taxon>
        <taxon>Dikarya</taxon>
        <taxon>Ascomycota</taxon>
        <taxon>Pezizomycotina</taxon>
        <taxon>Sordariomycetes</taxon>
        <taxon>Hypocreomycetidae</taxon>
        <taxon>Glomerellales</taxon>
        <taxon>Glomerellaceae</taxon>
        <taxon>Colletotrichum</taxon>
        <taxon>Colletotrichum orbiculare species complex</taxon>
    </lineage>
</organism>
<evidence type="ECO:0000256" key="1">
    <source>
        <dbReference type="SAM" id="Phobius"/>
    </source>
</evidence>
<dbReference type="EMBL" id="QAPG01000739">
    <property type="protein sequence ID" value="TDZ28635.1"/>
    <property type="molecule type" value="Genomic_DNA"/>
</dbReference>
<gene>
    <name evidence="2" type="ORF">C8035_v010982</name>
</gene>
<accession>A0A4R8Q0P0</accession>
<evidence type="ECO:0000313" key="3">
    <source>
        <dbReference type="Proteomes" id="UP000295083"/>
    </source>
</evidence>
<keyword evidence="1" id="KW-1133">Transmembrane helix</keyword>
<feature type="transmembrane region" description="Helical" evidence="1">
    <location>
        <begin position="57"/>
        <end position="75"/>
    </location>
</feature>
<comment type="caution">
    <text evidence="2">The sequence shown here is derived from an EMBL/GenBank/DDBJ whole genome shotgun (WGS) entry which is preliminary data.</text>
</comment>
<protein>
    <submittedName>
        <fullName evidence="2">Uncharacterized protein</fullName>
    </submittedName>
</protein>
<keyword evidence="1" id="KW-0812">Transmembrane</keyword>
<keyword evidence="1" id="KW-0472">Membrane</keyword>